<dbReference type="Proteomes" id="UP001256711">
    <property type="component" value="Unassembled WGS sequence"/>
</dbReference>
<feature type="transmembrane region" description="Helical" evidence="1">
    <location>
        <begin position="150"/>
        <end position="168"/>
    </location>
</feature>
<accession>A0AAW8TV37</accession>
<proteinExistence type="predicted"/>
<dbReference type="AlphaFoldDB" id="A0AAW8TV37"/>
<dbReference type="RefSeq" id="WP_270597186.1">
    <property type="nucleotide sequence ID" value="NZ_JAQESC010000003.1"/>
</dbReference>
<organism evidence="2 3">
    <name type="scientific">Enterococcus asini</name>
    <dbReference type="NCBI Taxonomy" id="57732"/>
    <lineage>
        <taxon>Bacteria</taxon>
        <taxon>Bacillati</taxon>
        <taxon>Bacillota</taxon>
        <taxon>Bacilli</taxon>
        <taxon>Lactobacillales</taxon>
        <taxon>Enterococcaceae</taxon>
        <taxon>Enterococcus</taxon>
    </lineage>
</organism>
<evidence type="ECO:0000313" key="2">
    <source>
        <dbReference type="EMBL" id="MDT2810146.1"/>
    </source>
</evidence>
<feature type="transmembrane region" description="Helical" evidence="1">
    <location>
        <begin position="109"/>
        <end position="130"/>
    </location>
</feature>
<feature type="transmembrane region" description="Helical" evidence="1">
    <location>
        <begin position="14"/>
        <end position="31"/>
    </location>
</feature>
<dbReference type="EMBL" id="JARQBJ010000003">
    <property type="protein sequence ID" value="MDT2810146.1"/>
    <property type="molecule type" value="Genomic_DNA"/>
</dbReference>
<feature type="transmembrane region" description="Helical" evidence="1">
    <location>
        <begin position="43"/>
        <end position="67"/>
    </location>
</feature>
<reference evidence="2" key="1">
    <citation type="submission" date="2023-03" db="EMBL/GenBank/DDBJ databases">
        <authorList>
            <person name="Shen W."/>
            <person name="Cai J."/>
        </authorList>
    </citation>
    <scope>NUCLEOTIDE SEQUENCE</scope>
    <source>
        <strain evidence="2">B226-2</strain>
    </source>
</reference>
<evidence type="ECO:0000256" key="1">
    <source>
        <dbReference type="SAM" id="Phobius"/>
    </source>
</evidence>
<feature type="transmembrane region" description="Helical" evidence="1">
    <location>
        <begin position="73"/>
        <end position="97"/>
    </location>
</feature>
<dbReference type="PROSITE" id="PS51257">
    <property type="entry name" value="PROKAR_LIPOPROTEIN"/>
    <property type="match status" value="1"/>
</dbReference>
<keyword evidence="1" id="KW-0472">Membrane</keyword>
<keyword evidence="1" id="KW-0812">Transmembrane</keyword>
<keyword evidence="1" id="KW-1133">Transmembrane helix</keyword>
<name>A0AAW8TV37_9ENTE</name>
<protein>
    <submittedName>
        <fullName evidence="2">ECF transporter S component</fullName>
    </submittedName>
</protein>
<comment type="caution">
    <text evidence="2">The sequence shown here is derived from an EMBL/GenBank/DDBJ whole genome shotgun (WGS) entry which is preliminary data.</text>
</comment>
<gene>
    <name evidence="2" type="ORF">P7H43_06600</name>
</gene>
<dbReference type="Gene3D" id="1.10.1760.20">
    <property type="match status" value="1"/>
</dbReference>
<sequence length="175" mass="19762">MISLSKSSLNARRISYLALLSAACVVGRLSFTFLPNVQPMTAILLFLSLFLSLPEALLVMAISLVVTNLFVGFGIWTLGQFLSYLGILLVFSALARLPLVHKHLWLQGILAGAMGFLYGFLYSIFNYFLYGMSVFWPYWLQGLPFDALHAGGNLVFYLLLYPVFQTLFQRFFVKH</sequence>
<evidence type="ECO:0000313" key="3">
    <source>
        <dbReference type="Proteomes" id="UP001256711"/>
    </source>
</evidence>